<keyword evidence="4" id="KW-1185">Reference proteome</keyword>
<dbReference type="Pfam" id="PF25534">
    <property type="entry name" value="DUF7918"/>
    <property type="match status" value="1"/>
</dbReference>
<dbReference type="PANTHER" id="PTHR36223">
    <property type="entry name" value="BETA-LACTAMASE-TYPE TRANSPEPTIDASE FOLD DOMAIN CONTAINING PROTEIN"/>
    <property type="match status" value="1"/>
</dbReference>
<evidence type="ECO:0000313" key="4">
    <source>
        <dbReference type="Proteomes" id="UP001595075"/>
    </source>
</evidence>
<sequence>MAILELYPGLRVNIVVEGQELPEYDHIAEHEGEEDSDKVKVDQDEKQARNALYQRSVTTTKYIEASSCQKFTISLNVQQPFRVDSDFLGFEIFIDGKSQSSPLLTKSAYLQSGVWSKVVEGVYKRVAGNVVLRSMIFAELNTISESEHVFKSVLDEQAKCLAQIGEIVVVVARRNHVNVQAPPMLLSSAVALVGDSSGQGNSGATKYHVKLLAKDAQSHSMVLGEKVVVDKTKLKKVETKLVDGPDLYLAKFVFKYRSRKQLQSLLVIGRSPSPEPAPEVAEAVTEAVADSPSAHKTPTPPPSTTKGERRLAELKEDPKKKEAEIARHMRECSIKAEGDEDAASVGTVKAEVDAFTVEPSIKQEKIPVAAPTGTKRERAEEDESATITATARLAKKPKPRYKVTTFIDLTYGDDAIVVE</sequence>
<evidence type="ECO:0000256" key="1">
    <source>
        <dbReference type="SAM" id="MobiDB-lite"/>
    </source>
</evidence>
<proteinExistence type="predicted"/>
<protein>
    <recommendedName>
        <fullName evidence="2">DUF7918 domain-containing protein</fullName>
    </recommendedName>
</protein>
<name>A0ABR4C113_9HELO</name>
<evidence type="ECO:0000259" key="2">
    <source>
        <dbReference type="Pfam" id="PF25534"/>
    </source>
</evidence>
<feature type="domain" description="DUF7918" evidence="2">
    <location>
        <begin position="9"/>
        <end position="271"/>
    </location>
</feature>
<gene>
    <name evidence="3" type="ORF">VTL71DRAFT_5077</name>
</gene>
<dbReference type="InterPro" id="IPR057678">
    <property type="entry name" value="DUF7918"/>
</dbReference>
<reference evidence="3 4" key="1">
    <citation type="journal article" date="2024" name="Commun. Biol.">
        <title>Comparative genomic analysis of thermophilic fungi reveals convergent evolutionary adaptations and gene losses.</title>
        <authorList>
            <person name="Steindorff A.S."/>
            <person name="Aguilar-Pontes M.V."/>
            <person name="Robinson A.J."/>
            <person name="Andreopoulos B."/>
            <person name="LaButti K."/>
            <person name="Kuo A."/>
            <person name="Mondo S."/>
            <person name="Riley R."/>
            <person name="Otillar R."/>
            <person name="Haridas S."/>
            <person name="Lipzen A."/>
            <person name="Grimwood J."/>
            <person name="Schmutz J."/>
            <person name="Clum A."/>
            <person name="Reid I.D."/>
            <person name="Moisan M.C."/>
            <person name="Butler G."/>
            <person name="Nguyen T.T.M."/>
            <person name="Dewar K."/>
            <person name="Conant G."/>
            <person name="Drula E."/>
            <person name="Henrissat B."/>
            <person name="Hansel C."/>
            <person name="Singer S."/>
            <person name="Hutchinson M.I."/>
            <person name="de Vries R.P."/>
            <person name="Natvig D.O."/>
            <person name="Powell A.J."/>
            <person name="Tsang A."/>
            <person name="Grigoriev I.V."/>
        </authorList>
    </citation>
    <scope>NUCLEOTIDE SEQUENCE [LARGE SCALE GENOMIC DNA]</scope>
    <source>
        <strain evidence="3 4">CBS 494.80</strain>
    </source>
</reference>
<comment type="caution">
    <text evidence="3">The sequence shown here is derived from an EMBL/GenBank/DDBJ whole genome shotgun (WGS) entry which is preliminary data.</text>
</comment>
<evidence type="ECO:0000313" key="3">
    <source>
        <dbReference type="EMBL" id="KAL2063272.1"/>
    </source>
</evidence>
<dbReference type="PANTHER" id="PTHR36223:SF1">
    <property type="entry name" value="TRANSCRIPTION ELONGATION FACTOR EAF N-TERMINAL DOMAIN-CONTAINING PROTEIN"/>
    <property type="match status" value="1"/>
</dbReference>
<feature type="region of interest" description="Disordered" evidence="1">
    <location>
        <begin position="365"/>
        <end position="384"/>
    </location>
</feature>
<feature type="compositionally biased region" description="Basic and acidic residues" evidence="1">
    <location>
        <begin position="306"/>
        <end position="321"/>
    </location>
</feature>
<dbReference type="Proteomes" id="UP001595075">
    <property type="component" value="Unassembled WGS sequence"/>
</dbReference>
<dbReference type="EMBL" id="JAZHXI010000015">
    <property type="protein sequence ID" value="KAL2063272.1"/>
    <property type="molecule type" value="Genomic_DNA"/>
</dbReference>
<feature type="region of interest" description="Disordered" evidence="1">
    <location>
        <begin position="286"/>
        <end position="321"/>
    </location>
</feature>
<accession>A0ABR4C113</accession>
<organism evidence="3 4">
    <name type="scientific">Oculimacula yallundae</name>
    <dbReference type="NCBI Taxonomy" id="86028"/>
    <lineage>
        <taxon>Eukaryota</taxon>
        <taxon>Fungi</taxon>
        <taxon>Dikarya</taxon>
        <taxon>Ascomycota</taxon>
        <taxon>Pezizomycotina</taxon>
        <taxon>Leotiomycetes</taxon>
        <taxon>Helotiales</taxon>
        <taxon>Ploettnerulaceae</taxon>
        <taxon>Oculimacula</taxon>
    </lineage>
</organism>